<dbReference type="PATRIC" id="fig|1423807.3.peg.1639"/>
<dbReference type="AlphaFoldDB" id="A0A0R1VW64"/>
<feature type="signal peptide" evidence="2">
    <location>
        <begin position="1"/>
        <end position="31"/>
    </location>
</feature>
<dbReference type="SMART" id="SM00257">
    <property type="entry name" value="LysM"/>
    <property type="match status" value="1"/>
</dbReference>
<proteinExistence type="predicted"/>
<evidence type="ECO:0000256" key="1">
    <source>
        <dbReference type="SAM" id="MobiDB-lite"/>
    </source>
</evidence>
<dbReference type="InterPro" id="IPR018392">
    <property type="entry name" value="LysM"/>
</dbReference>
<dbReference type="Proteomes" id="UP000051820">
    <property type="component" value="Unassembled WGS sequence"/>
</dbReference>
<comment type="caution">
    <text evidence="4">The sequence shown here is derived from an EMBL/GenBank/DDBJ whole genome shotgun (WGS) entry which is preliminary data.</text>
</comment>
<dbReference type="PROSITE" id="PS51782">
    <property type="entry name" value="LYSM"/>
    <property type="match status" value="1"/>
</dbReference>
<dbReference type="EMBL" id="AZGF01000037">
    <property type="protein sequence ID" value="KRM09677.1"/>
    <property type="molecule type" value="Genomic_DNA"/>
</dbReference>
<evidence type="ECO:0000313" key="4">
    <source>
        <dbReference type="EMBL" id="KRM09677.1"/>
    </source>
</evidence>
<keyword evidence="5" id="KW-1185">Reference proteome</keyword>
<accession>A0A0R1VW64</accession>
<reference evidence="4 5" key="1">
    <citation type="journal article" date="2015" name="Genome Announc.">
        <title>Expanding the biotechnology potential of lactobacilli through comparative genomics of 213 strains and associated genera.</title>
        <authorList>
            <person name="Sun Z."/>
            <person name="Harris H.M."/>
            <person name="McCann A."/>
            <person name="Guo C."/>
            <person name="Argimon S."/>
            <person name="Zhang W."/>
            <person name="Yang X."/>
            <person name="Jeffery I.B."/>
            <person name="Cooney J.C."/>
            <person name="Kagawa T.F."/>
            <person name="Liu W."/>
            <person name="Song Y."/>
            <person name="Salvetti E."/>
            <person name="Wrobel A."/>
            <person name="Rasinkangas P."/>
            <person name="Parkhill J."/>
            <person name="Rea M.C."/>
            <person name="O'Sullivan O."/>
            <person name="Ritari J."/>
            <person name="Douillard F.P."/>
            <person name="Paul Ross R."/>
            <person name="Yang R."/>
            <person name="Briner A.E."/>
            <person name="Felis G.E."/>
            <person name="de Vos W.M."/>
            <person name="Barrangou R."/>
            <person name="Klaenhammer T.R."/>
            <person name="Caufield P.W."/>
            <person name="Cui Y."/>
            <person name="Zhang H."/>
            <person name="O'Toole P.W."/>
        </authorList>
    </citation>
    <scope>NUCLEOTIDE SEQUENCE [LARGE SCALE GENOMIC DNA]</scope>
    <source>
        <strain evidence="4 5">DSM 5007</strain>
    </source>
</reference>
<feature type="region of interest" description="Disordered" evidence="1">
    <location>
        <begin position="93"/>
        <end position="148"/>
    </location>
</feature>
<evidence type="ECO:0000259" key="3">
    <source>
        <dbReference type="PROSITE" id="PS51782"/>
    </source>
</evidence>
<evidence type="ECO:0000256" key="2">
    <source>
        <dbReference type="SAM" id="SignalP"/>
    </source>
</evidence>
<dbReference type="OrthoDB" id="117366at2"/>
<dbReference type="SUPFAM" id="SSF54106">
    <property type="entry name" value="LysM domain"/>
    <property type="match status" value="1"/>
</dbReference>
<dbReference type="RefSeq" id="WP_010621204.1">
    <property type="nucleotide sequence ID" value="NZ_AZGF01000037.1"/>
</dbReference>
<protein>
    <submittedName>
        <fullName evidence="4">Peptidoglycan binding protein</fullName>
    </submittedName>
</protein>
<gene>
    <name evidence="4" type="ORF">FD16_GL001599</name>
</gene>
<dbReference type="Pfam" id="PF01476">
    <property type="entry name" value="LysM"/>
    <property type="match status" value="1"/>
</dbReference>
<feature type="domain" description="LysM" evidence="3">
    <location>
        <begin position="33"/>
        <end position="80"/>
    </location>
</feature>
<feature type="chain" id="PRO_5006412441" evidence="2">
    <location>
        <begin position="32"/>
        <end position="222"/>
    </location>
</feature>
<dbReference type="Gene3D" id="3.10.350.10">
    <property type="entry name" value="LysM domain"/>
    <property type="match status" value="1"/>
</dbReference>
<name>A0A0R1VW64_9LACO</name>
<evidence type="ECO:0000313" key="5">
    <source>
        <dbReference type="Proteomes" id="UP000051820"/>
    </source>
</evidence>
<dbReference type="STRING" id="1423807.FD16_GL001599"/>
<keyword evidence="2" id="KW-0732">Signal</keyword>
<sequence>MNFKKNAVKLIAATLGAATLGFVGVSATAHADEIYTVKAGDTLSAISYQYTNSINNVNTLAQKNNISNANLIYVGQKLYVSDNGSVKPATAAEVATTPAASESTTTASSNTTTTPASSTASTKTATSASQSSNTTSSNTSSSYTSSTTGSDAAAKAAIAARESGGSYSARNGQYIGKYQLSSSYLNGNYSAANQEKVADSYVSSRYGSWTAALSHENAYGWY</sequence>
<dbReference type="CDD" id="cd00118">
    <property type="entry name" value="LysM"/>
    <property type="match status" value="1"/>
</dbReference>
<dbReference type="eggNOG" id="COG1388">
    <property type="taxonomic scope" value="Bacteria"/>
</dbReference>
<organism evidence="4 5">
    <name type="scientific">Paucilactobacillus suebicus DSM 5007 = KCTC 3549</name>
    <dbReference type="NCBI Taxonomy" id="1423807"/>
    <lineage>
        <taxon>Bacteria</taxon>
        <taxon>Bacillati</taxon>
        <taxon>Bacillota</taxon>
        <taxon>Bacilli</taxon>
        <taxon>Lactobacillales</taxon>
        <taxon>Lactobacillaceae</taxon>
        <taxon>Paucilactobacillus</taxon>
    </lineage>
</organism>
<dbReference type="InterPro" id="IPR036779">
    <property type="entry name" value="LysM_dom_sf"/>
</dbReference>